<organism evidence="2 3">
    <name type="scientific">Rhododendron simsii</name>
    <name type="common">Sims's rhododendron</name>
    <dbReference type="NCBI Taxonomy" id="118357"/>
    <lineage>
        <taxon>Eukaryota</taxon>
        <taxon>Viridiplantae</taxon>
        <taxon>Streptophyta</taxon>
        <taxon>Embryophyta</taxon>
        <taxon>Tracheophyta</taxon>
        <taxon>Spermatophyta</taxon>
        <taxon>Magnoliopsida</taxon>
        <taxon>eudicotyledons</taxon>
        <taxon>Gunneridae</taxon>
        <taxon>Pentapetalae</taxon>
        <taxon>asterids</taxon>
        <taxon>Ericales</taxon>
        <taxon>Ericaceae</taxon>
        <taxon>Ericoideae</taxon>
        <taxon>Rhodoreae</taxon>
        <taxon>Rhododendron</taxon>
    </lineage>
</organism>
<dbReference type="EMBL" id="WJXA01000007">
    <property type="protein sequence ID" value="KAF7137231.1"/>
    <property type="molecule type" value="Genomic_DNA"/>
</dbReference>
<dbReference type="PANTHER" id="PTHR34081">
    <property type="entry name" value="MALECTIN DOMAIN-CONTAINING PROTEIN"/>
    <property type="match status" value="1"/>
</dbReference>
<dbReference type="Gene3D" id="2.60.120.430">
    <property type="entry name" value="Galactose-binding lectin"/>
    <property type="match status" value="1"/>
</dbReference>
<evidence type="ECO:0000259" key="1">
    <source>
        <dbReference type="Pfam" id="PF11721"/>
    </source>
</evidence>
<dbReference type="AlphaFoldDB" id="A0A834GQZ9"/>
<sequence length="125" mass="13903">MSNGDANYLANNLVSLNMIGAEYYKTARLAPNSLKYYGLCLHKGSNKVRFHFAGIMYFDDQTYSSLGRRIFDVSIEGKEVLKDFNIKEVAKGVGIGITREFDDILVIGSTLEIHLCCRGKGIADL</sequence>
<accession>A0A834GQZ9</accession>
<proteinExistence type="predicted"/>
<name>A0A834GQZ9_RHOSS</name>
<dbReference type="Proteomes" id="UP000626092">
    <property type="component" value="Unassembled WGS sequence"/>
</dbReference>
<reference evidence="2" key="1">
    <citation type="submission" date="2019-11" db="EMBL/GenBank/DDBJ databases">
        <authorList>
            <person name="Liu Y."/>
            <person name="Hou J."/>
            <person name="Li T.-Q."/>
            <person name="Guan C.-H."/>
            <person name="Wu X."/>
            <person name="Wu H.-Z."/>
            <person name="Ling F."/>
            <person name="Zhang R."/>
            <person name="Shi X.-G."/>
            <person name="Ren J.-P."/>
            <person name="Chen E.-F."/>
            <person name="Sun J.-M."/>
        </authorList>
    </citation>
    <scope>NUCLEOTIDE SEQUENCE</scope>
    <source>
        <strain evidence="2">Adult_tree_wgs_1</strain>
        <tissue evidence="2">Leaves</tissue>
    </source>
</reference>
<dbReference type="Pfam" id="PF11721">
    <property type="entry name" value="Malectin"/>
    <property type="match status" value="1"/>
</dbReference>
<dbReference type="InterPro" id="IPR021720">
    <property type="entry name" value="Malectin_dom"/>
</dbReference>
<evidence type="ECO:0000313" key="3">
    <source>
        <dbReference type="Proteomes" id="UP000626092"/>
    </source>
</evidence>
<protein>
    <recommendedName>
        <fullName evidence="1">Malectin domain-containing protein</fullName>
    </recommendedName>
</protein>
<feature type="domain" description="Malectin" evidence="1">
    <location>
        <begin position="19"/>
        <end position="117"/>
    </location>
</feature>
<dbReference type="PANTHER" id="PTHR34081:SF1">
    <property type="entry name" value="MALECTIN, LEUCINE-RICH REPEAT DOMAIN, L DOMAIN-LIKE PROTEIN-RELATED"/>
    <property type="match status" value="1"/>
</dbReference>
<dbReference type="OrthoDB" id="4062651at2759"/>
<evidence type="ECO:0000313" key="2">
    <source>
        <dbReference type="EMBL" id="KAF7137231.1"/>
    </source>
</evidence>
<gene>
    <name evidence="2" type="ORF">RHSIM_Rhsim07G0151400</name>
</gene>
<keyword evidence="3" id="KW-1185">Reference proteome</keyword>
<comment type="caution">
    <text evidence="2">The sequence shown here is derived from an EMBL/GenBank/DDBJ whole genome shotgun (WGS) entry which is preliminary data.</text>
</comment>